<name>A0A176K148_9BACT</name>
<sequence>MPKKIDGYLRVAIFPLRLFLLLAAKSDILYMNYYNEILSKTFLPQFISGKEGWRKIVRQLN</sequence>
<gene>
    <name evidence="1" type="ORF">AT15_09130</name>
</gene>
<dbReference type="STRING" id="1453497.AT15_09130"/>
<dbReference type="EMBL" id="JFHK01000006">
    <property type="protein sequence ID" value="OAA30836.1"/>
    <property type="molecule type" value="Genomic_DNA"/>
</dbReference>
<dbReference type="PATRIC" id="fig|1453497.3.peg.1811"/>
<comment type="caution">
    <text evidence="1">The sequence shown here is derived from an EMBL/GenBank/DDBJ whole genome shotgun (WGS) entry which is preliminary data.</text>
</comment>
<evidence type="ECO:0000313" key="2">
    <source>
        <dbReference type="Proteomes" id="UP000077339"/>
    </source>
</evidence>
<protein>
    <submittedName>
        <fullName evidence="1">Uncharacterized protein</fullName>
    </submittedName>
</protein>
<accession>A0A176K148</accession>
<proteinExistence type="predicted"/>
<keyword evidence="2" id="KW-1185">Reference proteome</keyword>
<reference evidence="1 2" key="1">
    <citation type="submission" date="2014-02" db="EMBL/GenBank/DDBJ databases">
        <title>Kosmotoga genome sequencing.</title>
        <authorList>
            <person name="Pollo S.M."/>
            <person name="Charchuk R."/>
            <person name="Nesbo C.L."/>
        </authorList>
    </citation>
    <scope>NUCLEOTIDE SEQUENCE [LARGE SCALE GENOMIC DNA]</scope>
    <source>
        <strain evidence="1 2">S304</strain>
    </source>
</reference>
<dbReference type="Proteomes" id="UP000077339">
    <property type="component" value="Unassembled WGS sequence"/>
</dbReference>
<dbReference type="AlphaFoldDB" id="A0A176K148"/>
<organism evidence="1 2">
    <name type="scientific">Kosmotoga arenicorallina S304</name>
    <dbReference type="NCBI Taxonomy" id="1453497"/>
    <lineage>
        <taxon>Bacteria</taxon>
        <taxon>Thermotogati</taxon>
        <taxon>Thermotogota</taxon>
        <taxon>Thermotogae</taxon>
        <taxon>Kosmotogales</taxon>
        <taxon>Kosmotogaceae</taxon>
        <taxon>Kosmotoga</taxon>
    </lineage>
</organism>
<evidence type="ECO:0000313" key="1">
    <source>
        <dbReference type="EMBL" id="OAA30836.1"/>
    </source>
</evidence>